<dbReference type="GO" id="GO:0000272">
    <property type="term" value="P:polysaccharide catabolic process"/>
    <property type="evidence" value="ECO:0007669"/>
    <property type="project" value="InterPro"/>
</dbReference>
<dbReference type="InterPro" id="IPR002105">
    <property type="entry name" value="Dockerin_1_rpt"/>
</dbReference>
<evidence type="ECO:0000259" key="2">
    <source>
        <dbReference type="PROSITE" id="PS51766"/>
    </source>
</evidence>
<dbReference type="CDD" id="cd14256">
    <property type="entry name" value="Dockerin_I"/>
    <property type="match status" value="1"/>
</dbReference>
<dbReference type="EMBL" id="FOAT01000003">
    <property type="protein sequence ID" value="SEK56228.1"/>
    <property type="molecule type" value="Genomic_DNA"/>
</dbReference>
<reference evidence="3 4" key="1">
    <citation type="submission" date="2016-10" db="EMBL/GenBank/DDBJ databases">
        <authorList>
            <person name="de Groot N.N."/>
        </authorList>
    </citation>
    <scope>NUCLEOTIDE SEQUENCE [LARGE SCALE GENOMIC DNA]</scope>
    <source>
        <strain evidence="3 4">KH2T6</strain>
    </source>
</reference>
<name>A0A1H7I1E7_RUMAL</name>
<dbReference type="GO" id="GO:0004553">
    <property type="term" value="F:hydrolase activity, hydrolyzing O-glycosyl compounds"/>
    <property type="evidence" value="ECO:0007669"/>
    <property type="project" value="InterPro"/>
</dbReference>
<sequence length="472" mass="51107">MSILKKRIVSFSTAVIMLAYAFSGLPAVVLKADAAAVYDLIIDYVRVNSANCRDILGNGVFRYEPSTQTLIINGDYGEKNTPIIDSEIDGLTVNVIGDSNLKGNFAFYADTTITGAGKLSLECYDSYYAISVHHESSLTIENANVDISGIYAIIGYESGTKDINVNNSFLTVRGTESAVQGFDFVSLFKCVITKPTDVLYGGGGIFEHDTDTYAKNVRIIPSYDLWIDSTLVTADNHDDILGNGKFYYDPDHRVLGVSGSIKHDPDEELIYSMVPDFTIDFVNNIEIPGYIVLYGDTVITGDGSLTIGTNNESCIRNERCKLTFDNIRVSANGKIGIGSPTGTIEVVNSDITATGKEQAIAFTGGGFSLTDSMITEPMPATVGTDTIYDSSYEKADYVKIKQTKKTGYRLGDVNGDGYINTTDVTLTAAHVKGRRMLNPEQKKRADVNGDGSVNTSDVIKIAAHVKGKKLLV</sequence>
<protein>
    <recommendedName>
        <fullName evidence="2">Dockerin domain-containing protein</fullName>
    </recommendedName>
</protein>
<accession>A0A1H7I1E7</accession>
<feature type="domain" description="Dockerin" evidence="2">
    <location>
        <begin position="406"/>
        <end position="472"/>
    </location>
</feature>
<dbReference type="OrthoDB" id="1816085at2"/>
<evidence type="ECO:0000256" key="1">
    <source>
        <dbReference type="SAM" id="SignalP"/>
    </source>
</evidence>
<dbReference type="InterPro" id="IPR016134">
    <property type="entry name" value="Dockerin_dom"/>
</dbReference>
<dbReference type="AlphaFoldDB" id="A0A1H7I1E7"/>
<dbReference type="SUPFAM" id="SSF63446">
    <property type="entry name" value="Type I dockerin domain"/>
    <property type="match status" value="1"/>
</dbReference>
<dbReference type="RefSeq" id="WP_074830686.1">
    <property type="nucleotide sequence ID" value="NZ_FOAT01000003.1"/>
</dbReference>
<feature type="signal peptide" evidence="1">
    <location>
        <begin position="1"/>
        <end position="21"/>
    </location>
</feature>
<dbReference type="PROSITE" id="PS00018">
    <property type="entry name" value="EF_HAND_1"/>
    <property type="match status" value="2"/>
</dbReference>
<gene>
    <name evidence="3" type="ORF">SAMN05216469_103192</name>
</gene>
<dbReference type="InterPro" id="IPR036439">
    <property type="entry name" value="Dockerin_dom_sf"/>
</dbReference>
<proteinExistence type="predicted"/>
<dbReference type="PROSITE" id="PS51766">
    <property type="entry name" value="DOCKERIN"/>
    <property type="match status" value="1"/>
</dbReference>
<evidence type="ECO:0000313" key="3">
    <source>
        <dbReference type="EMBL" id="SEK56228.1"/>
    </source>
</evidence>
<dbReference type="InterPro" id="IPR018247">
    <property type="entry name" value="EF_Hand_1_Ca_BS"/>
</dbReference>
<feature type="chain" id="PRO_5039155346" description="Dockerin domain-containing protein" evidence="1">
    <location>
        <begin position="22"/>
        <end position="472"/>
    </location>
</feature>
<dbReference type="Gene3D" id="1.10.1330.10">
    <property type="entry name" value="Dockerin domain"/>
    <property type="match status" value="1"/>
</dbReference>
<dbReference type="Proteomes" id="UP000186015">
    <property type="component" value="Unassembled WGS sequence"/>
</dbReference>
<organism evidence="3 4">
    <name type="scientific">Ruminococcus albus</name>
    <dbReference type="NCBI Taxonomy" id="1264"/>
    <lineage>
        <taxon>Bacteria</taxon>
        <taxon>Bacillati</taxon>
        <taxon>Bacillota</taxon>
        <taxon>Clostridia</taxon>
        <taxon>Eubacteriales</taxon>
        <taxon>Oscillospiraceae</taxon>
        <taxon>Ruminococcus</taxon>
    </lineage>
</organism>
<evidence type="ECO:0000313" key="4">
    <source>
        <dbReference type="Proteomes" id="UP000186015"/>
    </source>
</evidence>
<keyword evidence="1" id="KW-0732">Signal</keyword>
<dbReference type="Pfam" id="PF00404">
    <property type="entry name" value="Dockerin_1"/>
    <property type="match status" value="1"/>
</dbReference>